<dbReference type="RefSeq" id="WP_189821117.1">
    <property type="nucleotide sequence ID" value="NZ_BMVC01000001.1"/>
</dbReference>
<feature type="compositionally biased region" description="Pro residues" evidence="1">
    <location>
        <begin position="549"/>
        <end position="559"/>
    </location>
</feature>
<reference evidence="2" key="2">
    <citation type="submission" date="2020-09" db="EMBL/GenBank/DDBJ databases">
        <authorList>
            <person name="Sun Q."/>
            <person name="Ohkuma M."/>
        </authorList>
    </citation>
    <scope>NUCLEOTIDE SEQUENCE</scope>
    <source>
        <strain evidence="2">JCM 4637</strain>
    </source>
</reference>
<sequence length="585" mass="61380">MADFRRPPEWDQHADRHTPLIDPVITVRQLSRFEFRKPLTRIDHALVFSTPKGAYDTYLPPVRPTRAEAATKRYSSVYEVDMGVHPVQAELALPSDNDAFEFGCIVELSWQVVDPARFVASGYRDVPRLLLGELEQAARPVARLHAIADSAVAEQELLRAVTALGALGGGVGLKVAWTVRLRRDQENIDHQKRLQSLQHNAAEQVLDAQLGMTVDSEVARRLTQQDALALQRATAYGEQNHVLALQQQQWAHQQALLAGQQALELQRLEAEKINFYQYHLAQGGVHAWALHLAQHPEDSALVMNSMREDQLRMIQAQMDLVGQLLAGDVAQDYELDGPKQLALRTMSDILNQRLPGVTQSPAPQLPPQPGQAPQPGQHPAGPTAAPGVPPGIEPGAAPGAGSATGFGAGPAGSPATGPAAGPGTPPAPGPGGAAGRPAAPPQDAAPGAVHYATPFSPVPAPSPAAGPALPGQQPHTPDAPGQETVPPAGPPAWTAAPYGAGPTPPWPGAQPTGAPPHAPNGTPAGTPSAPPAWQPPPGYGSAPTMPQRPEAPAPDPDPQNDPSTAAPHTEDTAPRDTTTPGTGTP</sequence>
<feature type="compositionally biased region" description="Low complexity" evidence="1">
    <location>
        <begin position="465"/>
        <end position="474"/>
    </location>
</feature>
<dbReference type="Proteomes" id="UP000638353">
    <property type="component" value="Unassembled WGS sequence"/>
</dbReference>
<feature type="region of interest" description="Disordered" evidence="1">
    <location>
        <begin position="354"/>
        <end position="585"/>
    </location>
</feature>
<feature type="compositionally biased region" description="Low complexity" evidence="1">
    <location>
        <begin position="435"/>
        <end position="455"/>
    </location>
</feature>
<dbReference type="AlphaFoldDB" id="A0A919C7Y8"/>
<accession>A0A919C7Y8</accession>
<evidence type="ECO:0000256" key="1">
    <source>
        <dbReference type="SAM" id="MobiDB-lite"/>
    </source>
</evidence>
<feature type="compositionally biased region" description="Low complexity" evidence="1">
    <location>
        <begin position="491"/>
        <end position="501"/>
    </location>
</feature>
<gene>
    <name evidence="2" type="ORF">GCM10010334_06650</name>
</gene>
<evidence type="ECO:0000313" key="2">
    <source>
        <dbReference type="EMBL" id="GHC79942.1"/>
    </source>
</evidence>
<feature type="compositionally biased region" description="Low complexity" evidence="1">
    <location>
        <begin position="373"/>
        <end position="386"/>
    </location>
</feature>
<proteinExistence type="predicted"/>
<evidence type="ECO:0008006" key="4">
    <source>
        <dbReference type="Google" id="ProtNLM"/>
    </source>
</evidence>
<evidence type="ECO:0000313" key="3">
    <source>
        <dbReference type="Proteomes" id="UP000638353"/>
    </source>
</evidence>
<protein>
    <recommendedName>
        <fullName evidence="4">PE-PGRS family protein</fullName>
    </recommendedName>
</protein>
<feature type="compositionally biased region" description="Pro residues" evidence="1">
    <location>
        <begin position="528"/>
        <end position="538"/>
    </location>
</feature>
<name>A0A919C7Y8_9ACTN</name>
<reference evidence="2" key="1">
    <citation type="journal article" date="2014" name="Int. J. Syst. Evol. Microbiol.">
        <title>Complete genome sequence of Corynebacterium casei LMG S-19264T (=DSM 44701T), isolated from a smear-ripened cheese.</title>
        <authorList>
            <consortium name="US DOE Joint Genome Institute (JGI-PGF)"/>
            <person name="Walter F."/>
            <person name="Albersmeier A."/>
            <person name="Kalinowski J."/>
            <person name="Ruckert C."/>
        </authorList>
    </citation>
    <scope>NUCLEOTIDE SEQUENCE</scope>
    <source>
        <strain evidence="2">JCM 4637</strain>
    </source>
</reference>
<comment type="caution">
    <text evidence="2">The sequence shown here is derived from an EMBL/GenBank/DDBJ whole genome shotgun (WGS) entry which is preliminary data.</text>
</comment>
<feature type="compositionally biased region" description="Low complexity" evidence="1">
    <location>
        <begin position="411"/>
        <end position="422"/>
    </location>
</feature>
<feature type="compositionally biased region" description="Pro residues" evidence="1">
    <location>
        <begin position="363"/>
        <end position="372"/>
    </location>
</feature>
<organism evidence="2 3">
    <name type="scientific">Streptomyces finlayi</name>
    <dbReference type="NCBI Taxonomy" id="67296"/>
    <lineage>
        <taxon>Bacteria</taxon>
        <taxon>Bacillati</taxon>
        <taxon>Actinomycetota</taxon>
        <taxon>Actinomycetes</taxon>
        <taxon>Kitasatosporales</taxon>
        <taxon>Streptomycetaceae</taxon>
        <taxon>Streptomyces</taxon>
    </lineage>
</organism>
<dbReference type="EMBL" id="BMVC01000001">
    <property type="protein sequence ID" value="GHC79942.1"/>
    <property type="molecule type" value="Genomic_DNA"/>
</dbReference>
<feature type="compositionally biased region" description="Pro residues" evidence="1">
    <location>
        <begin position="502"/>
        <end position="518"/>
    </location>
</feature>